<evidence type="ECO:0000256" key="9">
    <source>
        <dbReference type="SAM" id="Phobius"/>
    </source>
</evidence>
<protein>
    <recommendedName>
        <fullName evidence="7">Serine protease</fullName>
        <ecNumber evidence="7">3.4.21.-</ecNumber>
    </recommendedName>
</protein>
<feature type="domain" description="Peptidase S1" evidence="10">
    <location>
        <begin position="35"/>
        <end position="152"/>
    </location>
</feature>
<dbReference type="EMBL" id="JBIMZQ010000004">
    <property type="protein sequence ID" value="KAL3672291.1"/>
    <property type="molecule type" value="Genomic_DNA"/>
</dbReference>
<keyword evidence="9" id="KW-0472">Membrane</keyword>
<keyword evidence="3" id="KW-0732">Signal</keyword>
<feature type="compositionally biased region" description="Low complexity" evidence="8">
    <location>
        <begin position="299"/>
        <end position="318"/>
    </location>
</feature>
<reference evidence="11 12" key="1">
    <citation type="submission" date="2024-09" db="EMBL/GenBank/DDBJ databases">
        <title>Genome sequencing and assembly of Phytophthora oleae, isolate VK10A, causative agent of rot of olive drupes.</title>
        <authorList>
            <person name="Conti Taguali S."/>
            <person name="Riolo M."/>
            <person name="La Spada F."/>
            <person name="Cacciola S.O."/>
            <person name="Dionisio G."/>
        </authorList>
    </citation>
    <scope>NUCLEOTIDE SEQUENCE [LARGE SCALE GENOMIC DNA]</scope>
    <source>
        <strain evidence="11 12">VK10A</strain>
    </source>
</reference>
<dbReference type="InterPro" id="IPR050966">
    <property type="entry name" value="Glutamyl_endopeptidase"/>
</dbReference>
<dbReference type="EC" id="3.4.21.-" evidence="7"/>
<evidence type="ECO:0000256" key="5">
    <source>
        <dbReference type="ARBA" id="ARBA00022825"/>
    </source>
</evidence>
<dbReference type="PANTHER" id="PTHR15462">
    <property type="entry name" value="SERINE PROTEASE"/>
    <property type="match status" value="1"/>
</dbReference>
<dbReference type="InterPro" id="IPR008256">
    <property type="entry name" value="Peptidase_S1B"/>
</dbReference>
<dbReference type="Proteomes" id="UP001632037">
    <property type="component" value="Unassembled WGS sequence"/>
</dbReference>
<dbReference type="SUPFAM" id="SSF50494">
    <property type="entry name" value="Trypsin-like serine proteases"/>
    <property type="match status" value="1"/>
</dbReference>
<dbReference type="PANTHER" id="PTHR15462:SF8">
    <property type="entry name" value="SERINE PROTEASE"/>
    <property type="match status" value="1"/>
</dbReference>
<keyword evidence="5 7" id="KW-0720">Serine protease</keyword>
<feature type="compositionally biased region" description="Low complexity" evidence="8">
    <location>
        <begin position="268"/>
        <end position="288"/>
    </location>
</feature>
<gene>
    <name evidence="11" type="ORF">V7S43_002949</name>
</gene>
<keyword evidence="4 7" id="KW-0378">Hydrolase</keyword>
<evidence type="ECO:0000256" key="3">
    <source>
        <dbReference type="ARBA" id="ARBA00022729"/>
    </source>
</evidence>
<evidence type="ECO:0000313" key="11">
    <source>
        <dbReference type="EMBL" id="KAL3672291.1"/>
    </source>
</evidence>
<dbReference type="PRINTS" id="PR00839">
    <property type="entry name" value="V8PROTEASE"/>
</dbReference>
<keyword evidence="9" id="KW-1133">Transmembrane helix</keyword>
<evidence type="ECO:0000256" key="4">
    <source>
        <dbReference type="ARBA" id="ARBA00022801"/>
    </source>
</evidence>
<evidence type="ECO:0000256" key="1">
    <source>
        <dbReference type="ARBA" id="ARBA00008764"/>
    </source>
</evidence>
<feature type="region of interest" description="Disordered" evidence="8">
    <location>
        <begin position="268"/>
        <end position="318"/>
    </location>
</feature>
<dbReference type="AlphaFoldDB" id="A0ABD3G0X2"/>
<comment type="similarity">
    <text evidence="1 7">Belongs to the peptidase S1B family.</text>
</comment>
<sequence length="356" mass="38205">MAVQQDARELSIFGRDGRQQISNPSEYPYSTVGLLHWDTDVVCTGTLVAANFILTAAECVLDLDGELRENSQGSSVFTLSETTEVQTASVIRVHKQSDFWTKWTRNTYVLVELDEELGTTNGVLHLPTTNSFAQDDPMTVQLVGYGSSVQAGEECFQMCKIHFPSEFGGPEYMLHHDCDVSSKRSAGSPMLIRSTNLETYVVGIHTNAIGDDQIEDGSTRMYPSYNDTVANRGVLGSFVQPHLDFLLQQSGSSSTSLDPSSSLSFSQSSGSSFSSSTGTSDFSSSSSSNSEDKDNQRDSGASAALSPTSASSSSVETSVSSPQGIASTAAYSCIGAVCASWLVIIFVAARRFRANR</sequence>
<evidence type="ECO:0000256" key="6">
    <source>
        <dbReference type="ARBA" id="ARBA00023026"/>
    </source>
</evidence>
<dbReference type="InterPro" id="IPR043504">
    <property type="entry name" value="Peptidase_S1_PA_chymotrypsin"/>
</dbReference>
<dbReference type="Pfam" id="PF00089">
    <property type="entry name" value="Trypsin"/>
    <property type="match status" value="1"/>
</dbReference>
<dbReference type="InterPro" id="IPR001254">
    <property type="entry name" value="Trypsin_dom"/>
</dbReference>
<accession>A0ABD3G0X2</accession>
<dbReference type="Gene3D" id="2.40.10.10">
    <property type="entry name" value="Trypsin-like serine proteases"/>
    <property type="match status" value="2"/>
</dbReference>
<name>A0ABD3G0X2_9STRA</name>
<keyword evidence="2 7" id="KW-0645">Protease</keyword>
<evidence type="ECO:0000256" key="7">
    <source>
        <dbReference type="RuleBase" id="RU004296"/>
    </source>
</evidence>
<keyword evidence="12" id="KW-1185">Reference proteome</keyword>
<keyword evidence="6" id="KW-0843">Virulence</keyword>
<feature type="transmembrane region" description="Helical" evidence="9">
    <location>
        <begin position="329"/>
        <end position="349"/>
    </location>
</feature>
<evidence type="ECO:0000256" key="8">
    <source>
        <dbReference type="SAM" id="MobiDB-lite"/>
    </source>
</evidence>
<dbReference type="GO" id="GO:0006508">
    <property type="term" value="P:proteolysis"/>
    <property type="evidence" value="ECO:0007669"/>
    <property type="project" value="UniProtKB-KW"/>
</dbReference>
<evidence type="ECO:0000256" key="2">
    <source>
        <dbReference type="ARBA" id="ARBA00022670"/>
    </source>
</evidence>
<evidence type="ECO:0000259" key="10">
    <source>
        <dbReference type="Pfam" id="PF00089"/>
    </source>
</evidence>
<evidence type="ECO:0000313" key="12">
    <source>
        <dbReference type="Proteomes" id="UP001632037"/>
    </source>
</evidence>
<keyword evidence="9" id="KW-0812">Transmembrane</keyword>
<dbReference type="GO" id="GO:0008236">
    <property type="term" value="F:serine-type peptidase activity"/>
    <property type="evidence" value="ECO:0007669"/>
    <property type="project" value="UniProtKB-KW"/>
</dbReference>
<proteinExistence type="inferred from homology"/>
<dbReference type="InterPro" id="IPR009003">
    <property type="entry name" value="Peptidase_S1_PA"/>
</dbReference>
<comment type="caution">
    <text evidence="11">The sequence shown here is derived from an EMBL/GenBank/DDBJ whole genome shotgun (WGS) entry which is preliminary data.</text>
</comment>
<organism evidence="11 12">
    <name type="scientific">Phytophthora oleae</name>
    <dbReference type="NCBI Taxonomy" id="2107226"/>
    <lineage>
        <taxon>Eukaryota</taxon>
        <taxon>Sar</taxon>
        <taxon>Stramenopiles</taxon>
        <taxon>Oomycota</taxon>
        <taxon>Peronosporomycetes</taxon>
        <taxon>Peronosporales</taxon>
        <taxon>Peronosporaceae</taxon>
        <taxon>Phytophthora</taxon>
    </lineage>
</organism>